<feature type="active site" description="Nucleophile" evidence="10">
    <location>
        <position position="11"/>
    </location>
</feature>
<comment type="catalytic activity">
    <reaction evidence="1 10">
        <text>2-phosphoglycolate + H2O = glycolate + phosphate</text>
        <dbReference type="Rhea" id="RHEA:14369"/>
        <dbReference type="ChEBI" id="CHEBI:15377"/>
        <dbReference type="ChEBI" id="CHEBI:29805"/>
        <dbReference type="ChEBI" id="CHEBI:43474"/>
        <dbReference type="ChEBI" id="CHEBI:58033"/>
        <dbReference type="EC" id="3.1.3.18"/>
    </reaction>
</comment>
<dbReference type="InterPro" id="IPR041492">
    <property type="entry name" value="HAD_2"/>
</dbReference>
<dbReference type="GO" id="GO:0008967">
    <property type="term" value="F:phosphoglycolate phosphatase activity"/>
    <property type="evidence" value="ECO:0007669"/>
    <property type="project" value="UniProtKB-UniRule"/>
</dbReference>
<keyword evidence="6 10" id="KW-0479">Metal-binding</keyword>
<dbReference type="GO" id="GO:0006281">
    <property type="term" value="P:DNA repair"/>
    <property type="evidence" value="ECO:0007669"/>
    <property type="project" value="TreeGrafter"/>
</dbReference>
<evidence type="ECO:0000256" key="1">
    <source>
        <dbReference type="ARBA" id="ARBA00000830"/>
    </source>
</evidence>
<dbReference type="InterPro" id="IPR006439">
    <property type="entry name" value="HAD-SF_hydro_IA"/>
</dbReference>
<feature type="binding site" evidence="10">
    <location>
        <position position="13"/>
    </location>
    <ligand>
        <name>Mg(2+)</name>
        <dbReference type="ChEBI" id="CHEBI:18420"/>
    </ligand>
</feature>
<reference evidence="11 12" key="1">
    <citation type="submission" date="2018-09" db="EMBL/GenBank/DDBJ databases">
        <authorList>
            <person name="Grouzdev D.S."/>
            <person name="Krutkina M.S."/>
        </authorList>
    </citation>
    <scope>NUCLEOTIDE SEQUENCE [LARGE SCALE GENOMIC DNA]</scope>
    <source>
        <strain evidence="11 12">RmlP001</strain>
    </source>
</reference>
<evidence type="ECO:0000256" key="4">
    <source>
        <dbReference type="ARBA" id="ARBA00006171"/>
    </source>
</evidence>
<gene>
    <name evidence="11" type="ORF">D3272_03575</name>
</gene>
<comment type="similarity">
    <text evidence="4 10">Belongs to the HAD-like hydrolase superfamily. CbbY/CbbZ/Gph/YieH family.</text>
</comment>
<dbReference type="HAMAP" id="MF_00495">
    <property type="entry name" value="GPH_hydrolase_bact"/>
    <property type="match status" value="1"/>
</dbReference>
<dbReference type="Proteomes" id="UP000289411">
    <property type="component" value="Unassembled WGS sequence"/>
</dbReference>
<evidence type="ECO:0000313" key="11">
    <source>
        <dbReference type="EMBL" id="RYB07159.1"/>
    </source>
</evidence>
<dbReference type="Gene3D" id="3.40.50.1000">
    <property type="entry name" value="HAD superfamily/HAD-like"/>
    <property type="match status" value="1"/>
</dbReference>
<sequence>MPDTFPLVVFDLDGTLAETAGDLMGALNHVLAGDGLPPLPVDQARSLLGAGGRALIRRGFASAGRPLAEERLEGLFAAFLAFYEAHIADHSHLFPGVVASLDRLEAQGYAFAVCTNKMEGTAKRLLEVLGVAGRFRAICGQDTFAVSKPQPGALLDTIALAGGTPERSVMVGDSRTDIDTAKAARVPVVAVDFGYTDRPVQDFAPDRVIGHFDALDEAVADLMARRSPEGTIAFKA</sequence>
<evidence type="ECO:0000256" key="10">
    <source>
        <dbReference type="HAMAP-Rule" id="MF_00495"/>
    </source>
</evidence>
<proteinExistence type="inferred from homology"/>
<dbReference type="FunFam" id="3.40.50.1000:FF:000022">
    <property type="entry name" value="Phosphoglycolate phosphatase"/>
    <property type="match status" value="1"/>
</dbReference>
<evidence type="ECO:0000256" key="9">
    <source>
        <dbReference type="ARBA" id="ARBA00023277"/>
    </source>
</evidence>
<evidence type="ECO:0000256" key="6">
    <source>
        <dbReference type="ARBA" id="ARBA00022723"/>
    </source>
</evidence>
<evidence type="ECO:0000313" key="12">
    <source>
        <dbReference type="Proteomes" id="UP000289411"/>
    </source>
</evidence>
<dbReference type="InterPro" id="IPR023214">
    <property type="entry name" value="HAD_sf"/>
</dbReference>
<evidence type="ECO:0000256" key="2">
    <source>
        <dbReference type="ARBA" id="ARBA00001946"/>
    </source>
</evidence>
<dbReference type="PRINTS" id="PR00413">
    <property type="entry name" value="HADHALOGNASE"/>
</dbReference>
<dbReference type="Gene3D" id="1.10.150.240">
    <property type="entry name" value="Putative phosphatase, domain 2"/>
    <property type="match status" value="1"/>
</dbReference>
<protein>
    <recommendedName>
        <fullName evidence="5 10">Phosphoglycolate phosphatase</fullName>
        <shortName evidence="10">PGP</shortName>
        <shortName evidence="10">PGPase</shortName>
        <ecNumber evidence="5 10">3.1.3.18</ecNumber>
    </recommendedName>
</protein>
<organism evidence="11 12">
    <name type="scientific">Lichenibacterium ramalinae</name>
    <dbReference type="NCBI Taxonomy" id="2316527"/>
    <lineage>
        <taxon>Bacteria</taxon>
        <taxon>Pseudomonadati</taxon>
        <taxon>Pseudomonadota</taxon>
        <taxon>Alphaproteobacteria</taxon>
        <taxon>Hyphomicrobiales</taxon>
        <taxon>Lichenihabitantaceae</taxon>
        <taxon>Lichenibacterium</taxon>
    </lineage>
</organism>
<dbReference type="InterPro" id="IPR036412">
    <property type="entry name" value="HAD-like_sf"/>
</dbReference>
<dbReference type="SUPFAM" id="SSF56784">
    <property type="entry name" value="HAD-like"/>
    <property type="match status" value="1"/>
</dbReference>
<keyword evidence="7 10" id="KW-0378">Hydrolase</keyword>
<keyword evidence="12" id="KW-1185">Reference proteome</keyword>
<evidence type="ECO:0000256" key="3">
    <source>
        <dbReference type="ARBA" id="ARBA00004818"/>
    </source>
</evidence>
<dbReference type="SFLD" id="SFLDS00003">
    <property type="entry name" value="Haloacid_Dehalogenase"/>
    <property type="match status" value="1"/>
</dbReference>
<evidence type="ECO:0000256" key="8">
    <source>
        <dbReference type="ARBA" id="ARBA00022842"/>
    </source>
</evidence>
<evidence type="ECO:0000256" key="5">
    <source>
        <dbReference type="ARBA" id="ARBA00013078"/>
    </source>
</evidence>
<dbReference type="RefSeq" id="WP_129217749.1">
    <property type="nucleotide sequence ID" value="NZ_QYBC01000002.1"/>
</dbReference>
<dbReference type="EMBL" id="QYBC01000002">
    <property type="protein sequence ID" value="RYB07159.1"/>
    <property type="molecule type" value="Genomic_DNA"/>
</dbReference>
<dbReference type="GO" id="GO:0046295">
    <property type="term" value="P:glycolate biosynthetic process"/>
    <property type="evidence" value="ECO:0007669"/>
    <property type="project" value="UniProtKB-UniRule"/>
</dbReference>
<dbReference type="EC" id="3.1.3.18" evidence="5 10"/>
<dbReference type="InterPro" id="IPR023198">
    <property type="entry name" value="PGP-like_dom2"/>
</dbReference>
<dbReference type="Pfam" id="PF13419">
    <property type="entry name" value="HAD_2"/>
    <property type="match status" value="1"/>
</dbReference>
<feature type="binding site" evidence="10">
    <location>
        <position position="11"/>
    </location>
    <ligand>
        <name>Mg(2+)</name>
        <dbReference type="ChEBI" id="CHEBI:18420"/>
    </ligand>
</feature>
<dbReference type="InterPro" id="IPR050155">
    <property type="entry name" value="HAD-like_hydrolase_sf"/>
</dbReference>
<dbReference type="AlphaFoldDB" id="A0A4Q2RKQ8"/>
<comment type="caution">
    <text evidence="11">The sequence shown here is derived from an EMBL/GenBank/DDBJ whole genome shotgun (WGS) entry which is preliminary data.</text>
</comment>
<keyword evidence="8 10" id="KW-0460">Magnesium</keyword>
<feature type="binding site" evidence="10">
    <location>
        <position position="173"/>
    </location>
    <ligand>
        <name>Mg(2+)</name>
        <dbReference type="ChEBI" id="CHEBI:18420"/>
    </ligand>
</feature>
<dbReference type="InterPro" id="IPR037512">
    <property type="entry name" value="PGPase_prok"/>
</dbReference>
<dbReference type="PANTHER" id="PTHR43434">
    <property type="entry name" value="PHOSPHOGLYCOLATE PHOSPHATASE"/>
    <property type="match status" value="1"/>
</dbReference>
<dbReference type="SFLD" id="SFLDG01129">
    <property type="entry name" value="C1.5:_HAD__Beta-PGM__Phosphata"/>
    <property type="match status" value="1"/>
</dbReference>
<evidence type="ECO:0000256" key="7">
    <source>
        <dbReference type="ARBA" id="ARBA00022801"/>
    </source>
</evidence>
<comment type="cofactor">
    <cofactor evidence="2 10">
        <name>Mg(2+)</name>
        <dbReference type="ChEBI" id="CHEBI:18420"/>
    </cofactor>
</comment>
<name>A0A4Q2RKQ8_9HYPH</name>
<comment type="pathway">
    <text evidence="3 10">Organic acid metabolism; glycolate biosynthesis; glycolate from 2-phosphoglycolate: step 1/1.</text>
</comment>
<dbReference type="GO" id="GO:0005975">
    <property type="term" value="P:carbohydrate metabolic process"/>
    <property type="evidence" value="ECO:0007669"/>
    <property type="project" value="InterPro"/>
</dbReference>
<keyword evidence="9 10" id="KW-0119">Carbohydrate metabolism</keyword>
<dbReference type="OrthoDB" id="9793014at2"/>
<comment type="function">
    <text evidence="10">Specifically catalyzes the dephosphorylation of 2-phosphoglycolate. Is involved in the dissimilation of the intracellular 2-phosphoglycolate formed during the DNA repair of 3'-phosphoglycolate ends, a major class of DNA lesions induced by oxidative stress.</text>
</comment>
<accession>A0A4Q2RKQ8</accession>
<dbReference type="GO" id="GO:0005829">
    <property type="term" value="C:cytosol"/>
    <property type="evidence" value="ECO:0007669"/>
    <property type="project" value="TreeGrafter"/>
</dbReference>
<dbReference type="GO" id="GO:0046872">
    <property type="term" value="F:metal ion binding"/>
    <property type="evidence" value="ECO:0007669"/>
    <property type="project" value="UniProtKB-KW"/>
</dbReference>
<dbReference type="PANTHER" id="PTHR43434:SF1">
    <property type="entry name" value="PHOSPHOGLYCOLATE PHOSPHATASE"/>
    <property type="match status" value="1"/>
</dbReference>
<dbReference type="UniPathway" id="UPA00865">
    <property type="reaction ID" value="UER00834"/>
</dbReference>
<reference evidence="11 12" key="2">
    <citation type="submission" date="2019-02" db="EMBL/GenBank/DDBJ databases">
        <title>'Lichenibacterium ramalinii' gen. nov. sp. nov., 'Lichenibacterium minor' gen. nov. sp. nov.</title>
        <authorList>
            <person name="Pankratov T."/>
        </authorList>
    </citation>
    <scope>NUCLEOTIDE SEQUENCE [LARGE SCALE GENOMIC DNA]</scope>
    <source>
        <strain evidence="11 12">RmlP001</strain>
    </source>
</reference>